<feature type="transmembrane region" description="Helical" evidence="6">
    <location>
        <begin position="410"/>
        <end position="434"/>
    </location>
</feature>
<dbReference type="GO" id="GO:0016020">
    <property type="term" value="C:membrane"/>
    <property type="evidence" value="ECO:0007669"/>
    <property type="project" value="UniProtKB-SubCell"/>
</dbReference>
<dbReference type="Pfam" id="PF01554">
    <property type="entry name" value="MatE"/>
    <property type="match status" value="2"/>
</dbReference>
<name>A0A484N230_9ASTE</name>
<dbReference type="EMBL" id="OOIL02005153">
    <property type="protein sequence ID" value="VFQ94064.1"/>
    <property type="molecule type" value="Genomic_DNA"/>
</dbReference>
<feature type="transmembrane region" description="Helical" evidence="6">
    <location>
        <begin position="77"/>
        <end position="102"/>
    </location>
</feature>
<dbReference type="InterPro" id="IPR045069">
    <property type="entry name" value="MATE_euk"/>
</dbReference>
<feature type="transmembrane region" description="Helical" evidence="6">
    <location>
        <begin position="162"/>
        <end position="180"/>
    </location>
</feature>
<dbReference type="InterPro" id="IPR002528">
    <property type="entry name" value="MATE_fam"/>
</dbReference>
<feature type="transmembrane region" description="Helical" evidence="6">
    <location>
        <begin position="260"/>
        <end position="284"/>
    </location>
</feature>
<gene>
    <name evidence="7" type="ORF">CCAM_LOCUS35840</name>
</gene>
<feature type="transmembrane region" description="Helical" evidence="6">
    <location>
        <begin position="187"/>
        <end position="207"/>
    </location>
</feature>
<evidence type="ECO:0000256" key="2">
    <source>
        <dbReference type="ARBA" id="ARBA00010199"/>
    </source>
</evidence>
<keyword evidence="4 6" id="KW-1133">Transmembrane helix</keyword>
<evidence type="ECO:0000256" key="6">
    <source>
        <dbReference type="RuleBase" id="RU004914"/>
    </source>
</evidence>
<evidence type="ECO:0000313" key="8">
    <source>
        <dbReference type="Proteomes" id="UP000595140"/>
    </source>
</evidence>
<comment type="subcellular location">
    <subcellularLocation>
        <location evidence="1">Membrane</location>
        <topology evidence="1">Multi-pass membrane protein</topology>
    </subcellularLocation>
</comment>
<dbReference type="CDD" id="cd13132">
    <property type="entry name" value="MATE_eukaryotic"/>
    <property type="match status" value="1"/>
</dbReference>
<keyword evidence="8" id="KW-1185">Reference proteome</keyword>
<dbReference type="NCBIfam" id="TIGR00797">
    <property type="entry name" value="matE"/>
    <property type="match status" value="1"/>
</dbReference>
<feature type="transmembrane region" description="Helical" evidence="6">
    <location>
        <begin position="304"/>
        <end position="325"/>
    </location>
</feature>
<reference evidence="7 8" key="1">
    <citation type="submission" date="2018-04" db="EMBL/GenBank/DDBJ databases">
        <authorList>
            <person name="Vogel A."/>
        </authorList>
    </citation>
    <scope>NUCLEOTIDE SEQUENCE [LARGE SCALE GENOMIC DNA]</scope>
</reference>
<evidence type="ECO:0000313" key="7">
    <source>
        <dbReference type="EMBL" id="VFQ94064.1"/>
    </source>
</evidence>
<evidence type="ECO:0000256" key="1">
    <source>
        <dbReference type="ARBA" id="ARBA00004141"/>
    </source>
</evidence>
<evidence type="ECO:0000256" key="3">
    <source>
        <dbReference type="ARBA" id="ARBA00022692"/>
    </source>
</evidence>
<dbReference type="Proteomes" id="UP000595140">
    <property type="component" value="Unassembled WGS sequence"/>
</dbReference>
<comment type="similarity">
    <text evidence="2 6">Belongs to the multi antimicrobial extrusion (MATE) (TC 2.A.66.1) family.</text>
</comment>
<keyword evidence="3 6" id="KW-0812">Transmembrane</keyword>
<dbReference type="GO" id="GO:0042910">
    <property type="term" value="F:xenobiotic transmembrane transporter activity"/>
    <property type="evidence" value="ECO:0007669"/>
    <property type="project" value="InterPro"/>
</dbReference>
<feature type="transmembrane region" description="Helical" evidence="6">
    <location>
        <begin position="219"/>
        <end position="239"/>
    </location>
</feature>
<dbReference type="PANTHER" id="PTHR11206">
    <property type="entry name" value="MULTIDRUG RESISTANCE PROTEIN"/>
    <property type="match status" value="1"/>
</dbReference>
<sequence length="501" mass="54793">MESDHHDISENLLKNKRDFEECGDEEARLGEKIWSEMKKVSVVAFPAIFTRFSTFGISVISQAFIGHIDPIDLAAYALVQTVLLRFCNGVLLGMASGLETLLGQAFGAKQYHMMGIYLQRSWIVLSTTTTLFVPLFFFTTPIFKALGQDEDIAQVAGTVSHWFIPVAYAYIVSFTCQMYLQAQSKNFFISYLAAATLAIHISLSWLLTVKLKCGLSGAMVSTILAFWIPNWGQLLYVMCGGCRETWTGFSFMAFKDLVPVIKLSLSAGAMVCLEVWYNSILILLTGNLQDAKIQIDALSICLNMSGWGMMISLGFMAAACVRVANELGRGSAKAAKLTINVVLLSSFTIGLVIFLFLLFLRGRLAYLFADSQEVVEAVDQLSPLLAVSVLLNSVQPVLSGVSIGAGWQSTVAYVNIGCYYLVGIPVGLLLGYVLNLQVKGVWIGMLFGTLVQTIVLLIITFRTDWDKQVTIASSLAVVDAQLRVRSWIVEPKSGGTNGSDG</sequence>
<dbReference type="OrthoDB" id="2126698at2759"/>
<feature type="transmembrane region" description="Helical" evidence="6">
    <location>
        <begin position="42"/>
        <end position="65"/>
    </location>
</feature>
<organism evidence="7 8">
    <name type="scientific">Cuscuta campestris</name>
    <dbReference type="NCBI Taxonomy" id="132261"/>
    <lineage>
        <taxon>Eukaryota</taxon>
        <taxon>Viridiplantae</taxon>
        <taxon>Streptophyta</taxon>
        <taxon>Embryophyta</taxon>
        <taxon>Tracheophyta</taxon>
        <taxon>Spermatophyta</taxon>
        <taxon>Magnoliopsida</taxon>
        <taxon>eudicotyledons</taxon>
        <taxon>Gunneridae</taxon>
        <taxon>Pentapetalae</taxon>
        <taxon>asterids</taxon>
        <taxon>lamiids</taxon>
        <taxon>Solanales</taxon>
        <taxon>Convolvulaceae</taxon>
        <taxon>Cuscuteae</taxon>
        <taxon>Cuscuta</taxon>
        <taxon>Cuscuta subgen. Grammica</taxon>
        <taxon>Cuscuta sect. Cleistogrammica</taxon>
    </lineage>
</organism>
<evidence type="ECO:0000256" key="5">
    <source>
        <dbReference type="ARBA" id="ARBA00023136"/>
    </source>
</evidence>
<protein>
    <recommendedName>
        <fullName evidence="6">Protein DETOXIFICATION</fullName>
    </recommendedName>
    <alternativeName>
        <fullName evidence="6">Multidrug and toxic compound extrusion protein</fullName>
    </alternativeName>
</protein>
<dbReference type="GO" id="GO:0015297">
    <property type="term" value="F:antiporter activity"/>
    <property type="evidence" value="ECO:0007669"/>
    <property type="project" value="InterPro"/>
</dbReference>
<feature type="transmembrane region" description="Helical" evidence="6">
    <location>
        <begin position="122"/>
        <end position="142"/>
    </location>
</feature>
<accession>A0A484N230</accession>
<dbReference type="AlphaFoldDB" id="A0A484N230"/>
<feature type="transmembrane region" description="Helical" evidence="6">
    <location>
        <begin position="440"/>
        <end position="461"/>
    </location>
</feature>
<dbReference type="GO" id="GO:1990961">
    <property type="term" value="P:xenobiotic detoxification by transmembrane export across the plasma membrane"/>
    <property type="evidence" value="ECO:0007669"/>
    <property type="project" value="InterPro"/>
</dbReference>
<feature type="transmembrane region" description="Helical" evidence="6">
    <location>
        <begin position="337"/>
        <end position="360"/>
    </location>
</feature>
<evidence type="ECO:0000256" key="4">
    <source>
        <dbReference type="ARBA" id="ARBA00022989"/>
    </source>
</evidence>
<proteinExistence type="inferred from homology"/>
<keyword evidence="5 6" id="KW-0472">Membrane</keyword>